<feature type="transmembrane region" description="Helical" evidence="1">
    <location>
        <begin position="6"/>
        <end position="26"/>
    </location>
</feature>
<gene>
    <name evidence="2" type="ORF">NDO55_10760</name>
</gene>
<proteinExistence type="predicted"/>
<feature type="transmembrane region" description="Helical" evidence="1">
    <location>
        <begin position="65"/>
        <end position="84"/>
    </location>
</feature>
<sequence>MTFVRILSTIGIMMGMAWVGLFFMATSIGAKAPTSEEYLAIMWPGLVAIAAGFVAQWFASSRPNIAIAFGWVSALVAPLGFKVVI</sequence>
<name>A0A9X2J5J2_9SPHN</name>
<dbReference type="RefSeq" id="WP_252115092.1">
    <property type="nucleotide sequence ID" value="NZ_JAMSHT010000001.1"/>
</dbReference>
<dbReference type="AlphaFoldDB" id="A0A9X2J5J2"/>
<accession>A0A9X2J5J2</accession>
<keyword evidence="3" id="KW-1185">Reference proteome</keyword>
<organism evidence="2 3">
    <name type="scientific">Sphingomicrobium sediminis</name>
    <dbReference type="NCBI Taxonomy" id="2950949"/>
    <lineage>
        <taxon>Bacteria</taxon>
        <taxon>Pseudomonadati</taxon>
        <taxon>Pseudomonadota</taxon>
        <taxon>Alphaproteobacteria</taxon>
        <taxon>Sphingomonadales</taxon>
        <taxon>Sphingomonadaceae</taxon>
        <taxon>Sphingomicrobium</taxon>
    </lineage>
</organism>
<keyword evidence="1" id="KW-1133">Transmembrane helix</keyword>
<dbReference type="EMBL" id="JAMSHT010000001">
    <property type="protein sequence ID" value="MCM8558297.1"/>
    <property type="molecule type" value="Genomic_DNA"/>
</dbReference>
<feature type="transmembrane region" description="Helical" evidence="1">
    <location>
        <begin position="38"/>
        <end position="59"/>
    </location>
</feature>
<evidence type="ECO:0000313" key="2">
    <source>
        <dbReference type="EMBL" id="MCM8558297.1"/>
    </source>
</evidence>
<keyword evidence="1" id="KW-0472">Membrane</keyword>
<reference evidence="2" key="1">
    <citation type="submission" date="2022-06" db="EMBL/GenBank/DDBJ databases">
        <title>Sphingomicrobium sedimins sp. nov., a marine bacterium isolated from tidal flat.</title>
        <authorList>
            <person name="Kim C.-H."/>
            <person name="Yoo Y."/>
            <person name="Kim J.-J."/>
        </authorList>
    </citation>
    <scope>NUCLEOTIDE SEQUENCE</scope>
    <source>
        <strain evidence="2">GRR-S6-50</strain>
    </source>
</reference>
<evidence type="ECO:0000313" key="3">
    <source>
        <dbReference type="Proteomes" id="UP001155128"/>
    </source>
</evidence>
<keyword evidence="1" id="KW-0812">Transmembrane</keyword>
<comment type="caution">
    <text evidence="2">The sequence shown here is derived from an EMBL/GenBank/DDBJ whole genome shotgun (WGS) entry which is preliminary data.</text>
</comment>
<evidence type="ECO:0000256" key="1">
    <source>
        <dbReference type="SAM" id="Phobius"/>
    </source>
</evidence>
<protein>
    <submittedName>
        <fullName evidence="2">Uncharacterized protein</fullName>
    </submittedName>
</protein>
<dbReference type="Proteomes" id="UP001155128">
    <property type="component" value="Unassembled WGS sequence"/>
</dbReference>